<evidence type="ECO:0000256" key="1">
    <source>
        <dbReference type="ARBA" id="ARBA00007405"/>
    </source>
</evidence>
<dbReference type="STRING" id="1121130.GCA_000519105_00127"/>
<evidence type="ECO:0000313" key="8">
    <source>
        <dbReference type="EMBL" id="RHM47425.1"/>
    </source>
</evidence>
<dbReference type="Proteomes" id="UP000286038">
    <property type="component" value="Unassembled WGS sequence"/>
</dbReference>
<evidence type="ECO:0000313" key="7">
    <source>
        <dbReference type="EMBL" id="RGV36355.1"/>
    </source>
</evidence>
<evidence type="ECO:0000259" key="6">
    <source>
        <dbReference type="Pfam" id="PF12637"/>
    </source>
</evidence>
<evidence type="ECO:0000256" key="2">
    <source>
        <dbReference type="ARBA" id="ARBA00012274"/>
    </source>
</evidence>
<comment type="caution">
    <text evidence="8">The sequence shown here is derived from an EMBL/GenBank/DDBJ whole genome shotgun (WGS) entry which is preliminary data.</text>
</comment>
<gene>
    <name evidence="7" type="ORF">DWW18_02785</name>
    <name evidence="8" type="ORF">DWZ68_00135</name>
</gene>
<evidence type="ECO:0000313" key="10">
    <source>
        <dbReference type="Proteomes" id="UP000286038"/>
    </source>
</evidence>
<feature type="domain" description="TSCPD" evidence="6">
    <location>
        <begin position="12"/>
        <end position="82"/>
    </location>
</feature>
<dbReference type="InterPro" id="IPR023806">
    <property type="entry name" value="CHP03905"/>
</dbReference>
<organism evidence="8 10">
    <name type="scientific">Butyricimonas virosa</name>
    <dbReference type="NCBI Taxonomy" id="544645"/>
    <lineage>
        <taxon>Bacteria</taxon>
        <taxon>Pseudomonadati</taxon>
        <taxon>Bacteroidota</taxon>
        <taxon>Bacteroidia</taxon>
        <taxon>Bacteroidales</taxon>
        <taxon>Odoribacteraceae</taxon>
        <taxon>Butyricimonas</taxon>
    </lineage>
</organism>
<dbReference type="EMBL" id="QRPV01000001">
    <property type="protein sequence ID" value="RHM47425.1"/>
    <property type="molecule type" value="Genomic_DNA"/>
</dbReference>
<dbReference type="NCBIfam" id="TIGR03905">
    <property type="entry name" value="TIGR03905_4_Cys"/>
    <property type="match status" value="1"/>
</dbReference>
<evidence type="ECO:0000313" key="9">
    <source>
        <dbReference type="Proteomes" id="UP000283589"/>
    </source>
</evidence>
<protein>
    <recommendedName>
        <fullName evidence="2">ribonucleoside-diphosphate reductase</fullName>
        <ecNumber evidence="2">1.17.4.1</ecNumber>
    </recommendedName>
</protein>
<comment type="catalytic activity">
    <reaction evidence="5">
        <text>a 2'-deoxyribonucleoside 5'-diphosphate + [thioredoxin]-disulfide + H2O = a ribonucleoside 5'-diphosphate + [thioredoxin]-dithiol</text>
        <dbReference type="Rhea" id="RHEA:23252"/>
        <dbReference type="Rhea" id="RHEA-COMP:10698"/>
        <dbReference type="Rhea" id="RHEA-COMP:10700"/>
        <dbReference type="ChEBI" id="CHEBI:15377"/>
        <dbReference type="ChEBI" id="CHEBI:29950"/>
        <dbReference type="ChEBI" id="CHEBI:50058"/>
        <dbReference type="ChEBI" id="CHEBI:57930"/>
        <dbReference type="ChEBI" id="CHEBI:73316"/>
        <dbReference type="EC" id="1.17.4.1"/>
    </reaction>
</comment>
<dbReference type="RefSeq" id="WP_118258658.1">
    <property type="nucleotide sequence ID" value="NZ_CABJDM010000001.1"/>
</dbReference>
<dbReference type="EC" id="1.17.4.1" evidence="2"/>
<dbReference type="AlphaFoldDB" id="A0A415QRD8"/>
<dbReference type="EMBL" id="QRZA01000002">
    <property type="protein sequence ID" value="RGV36355.1"/>
    <property type="molecule type" value="Genomic_DNA"/>
</dbReference>
<keyword evidence="4" id="KW-0547">Nucleotide-binding</keyword>
<dbReference type="InterPro" id="IPR024434">
    <property type="entry name" value="TSCPD_dom"/>
</dbReference>
<dbReference type="GO" id="GO:0000166">
    <property type="term" value="F:nucleotide binding"/>
    <property type="evidence" value="ECO:0007669"/>
    <property type="project" value="UniProtKB-KW"/>
</dbReference>
<evidence type="ECO:0000256" key="5">
    <source>
        <dbReference type="ARBA" id="ARBA00047754"/>
    </source>
</evidence>
<accession>A0A415QRD8</accession>
<dbReference type="GO" id="GO:0004748">
    <property type="term" value="F:ribonucleoside-diphosphate reductase activity, thioredoxin disulfide as acceptor"/>
    <property type="evidence" value="ECO:0007669"/>
    <property type="project" value="UniProtKB-EC"/>
</dbReference>
<sequence>MERKEFTYIPSLEVCSKEIHVVLEDDVIVEVSFKKGCAGNTLGVAALLKGMKREEAIRRLRGICCGRKQTSCPDQLARALEEN</sequence>
<dbReference type="Pfam" id="PF12637">
    <property type="entry name" value="TSCPD"/>
    <property type="match status" value="1"/>
</dbReference>
<proteinExistence type="inferred from homology"/>
<comment type="similarity">
    <text evidence="1">Belongs to the ribonucleoside diphosphate reductase class-2 family.</text>
</comment>
<dbReference type="GO" id="GO:0071897">
    <property type="term" value="P:DNA biosynthetic process"/>
    <property type="evidence" value="ECO:0007669"/>
    <property type="project" value="UniProtKB-KW"/>
</dbReference>
<evidence type="ECO:0000256" key="3">
    <source>
        <dbReference type="ARBA" id="ARBA00022634"/>
    </source>
</evidence>
<evidence type="ECO:0000256" key="4">
    <source>
        <dbReference type="ARBA" id="ARBA00022741"/>
    </source>
</evidence>
<reference evidence="9 10" key="1">
    <citation type="submission" date="2018-08" db="EMBL/GenBank/DDBJ databases">
        <title>A genome reference for cultivated species of the human gut microbiota.</title>
        <authorList>
            <person name="Zou Y."/>
            <person name="Xue W."/>
            <person name="Luo G."/>
        </authorList>
    </citation>
    <scope>NUCLEOTIDE SEQUENCE [LARGE SCALE GENOMIC DNA]</scope>
    <source>
        <strain evidence="7 9">AF14-49</strain>
        <strain evidence="8 10">AF34-33</strain>
    </source>
</reference>
<name>A0A415QRD8_9BACT</name>
<dbReference type="Proteomes" id="UP000283589">
    <property type="component" value="Unassembled WGS sequence"/>
</dbReference>
<keyword evidence="3" id="KW-0237">DNA synthesis</keyword>